<gene>
    <name evidence="2" type="ORF">K457DRAFT_150916</name>
</gene>
<reference evidence="2 3" key="1">
    <citation type="submission" date="2016-05" db="EMBL/GenBank/DDBJ databases">
        <title>Genome sequencing reveals origins of a unique bacterial endosymbiosis in the earliest lineages of terrestrial Fungi.</title>
        <authorList>
            <consortium name="DOE Joint Genome Institute"/>
            <person name="Uehling J."/>
            <person name="Gryganskyi A."/>
            <person name="Hameed K."/>
            <person name="Tschaplinski T."/>
            <person name="Misztal P."/>
            <person name="Wu S."/>
            <person name="Desiro A."/>
            <person name="Vande Pol N."/>
            <person name="Du Z.-Y."/>
            <person name="Zienkiewicz A."/>
            <person name="Zienkiewicz K."/>
            <person name="Morin E."/>
            <person name="Tisserant E."/>
            <person name="Splivallo R."/>
            <person name="Hainaut M."/>
            <person name="Henrissat B."/>
            <person name="Ohm R."/>
            <person name="Kuo A."/>
            <person name="Yan J."/>
            <person name="Lipzen A."/>
            <person name="Nolan M."/>
            <person name="Labutti K."/>
            <person name="Barry K."/>
            <person name="Goldstein A."/>
            <person name="Labbe J."/>
            <person name="Schadt C."/>
            <person name="Tuskan G."/>
            <person name="Grigoriev I."/>
            <person name="Martin F."/>
            <person name="Vilgalys R."/>
            <person name="Bonito G."/>
        </authorList>
    </citation>
    <scope>NUCLEOTIDE SEQUENCE [LARGE SCALE GENOMIC DNA]</scope>
    <source>
        <strain evidence="2 3">AG-77</strain>
    </source>
</reference>
<protein>
    <submittedName>
        <fullName evidence="2">Uncharacterized protein</fullName>
    </submittedName>
</protein>
<feature type="compositionally biased region" description="Polar residues" evidence="1">
    <location>
        <begin position="249"/>
        <end position="259"/>
    </location>
</feature>
<sequence length="559" mass="62872">MEPYQQFRLGTRIEALAVRRDVKRDYFYNRLSDIQHYFPTAWGFKVNSINILFLEDEHEQCFEPKRIAHYPNTIIDIVPANNNQEELQQQPSTPASLADETELQLSVELDNNKQEDIGPSSQHDVDQSVPTLSVQPNTAVTTRPRRATFGASSPPAPLPDSLVTRSSPISTDALLDHQLHQQQQQPYHTTTLGHENNAPNFSTASTEELYSSQDNAPNFDKVRQQQLADTQSSLSSEHSHDADDDEQQGSPDGNVSGDTTKWEDVSLSTEALKGLVSTGYVMNRAQLEGLIQASSGIMEVLVLEFTEKRLKVVELSPAHYQNLASVSQRQSLTALSHATRPFSKLTHLHLGTGITAASIELLASVVWNLSLVHFGADEHSKRLLKYVNFASLKSLSLTDLTEDDMQPLFETFLDENRPCQLDRMDLKMTGQIQIVPDLLHKISLKRLELIEIPNEGMSKIMPILNLSRLEVLSAQFRDEVGYDRVNGYYDYIESALAARVKQLGDNFLLQCEKLSPVPSNTLGARLEGSEHRLKTQHIVFVKRAELDKQHWHSILSTVF</sequence>
<evidence type="ECO:0000313" key="3">
    <source>
        <dbReference type="Proteomes" id="UP000078512"/>
    </source>
</evidence>
<accession>A0A197KGY1</accession>
<dbReference type="AlphaFoldDB" id="A0A197KGY1"/>
<name>A0A197KGY1_9FUNG</name>
<feature type="region of interest" description="Disordered" evidence="1">
    <location>
        <begin position="113"/>
        <end position="166"/>
    </location>
</feature>
<evidence type="ECO:0000256" key="1">
    <source>
        <dbReference type="SAM" id="MobiDB-lite"/>
    </source>
</evidence>
<dbReference type="Proteomes" id="UP000078512">
    <property type="component" value="Unassembled WGS sequence"/>
</dbReference>
<keyword evidence="3" id="KW-1185">Reference proteome</keyword>
<organism evidence="2 3">
    <name type="scientific">Linnemannia elongata AG-77</name>
    <dbReference type="NCBI Taxonomy" id="1314771"/>
    <lineage>
        <taxon>Eukaryota</taxon>
        <taxon>Fungi</taxon>
        <taxon>Fungi incertae sedis</taxon>
        <taxon>Mucoromycota</taxon>
        <taxon>Mortierellomycotina</taxon>
        <taxon>Mortierellomycetes</taxon>
        <taxon>Mortierellales</taxon>
        <taxon>Mortierellaceae</taxon>
        <taxon>Linnemannia</taxon>
    </lineage>
</organism>
<evidence type="ECO:0000313" key="2">
    <source>
        <dbReference type="EMBL" id="OAQ36795.1"/>
    </source>
</evidence>
<dbReference type="EMBL" id="KV442011">
    <property type="protein sequence ID" value="OAQ36795.1"/>
    <property type="molecule type" value="Genomic_DNA"/>
</dbReference>
<proteinExistence type="predicted"/>
<feature type="compositionally biased region" description="Polar residues" evidence="1">
    <location>
        <begin position="193"/>
        <end position="216"/>
    </location>
</feature>
<feature type="region of interest" description="Disordered" evidence="1">
    <location>
        <begin position="179"/>
        <end position="262"/>
    </location>
</feature>
<dbReference type="OrthoDB" id="2423222at2759"/>
<feature type="compositionally biased region" description="Polar residues" evidence="1">
    <location>
        <begin position="128"/>
        <end position="141"/>
    </location>
</feature>
<feature type="compositionally biased region" description="Low complexity" evidence="1">
    <location>
        <begin position="180"/>
        <end position="192"/>
    </location>
</feature>